<dbReference type="PANTHER" id="PTHR34546:SF3">
    <property type="entry name" value="OS06G0153600 PROTEIN"/>
    <property type="match status" value="1"/>
</dbReference>
<dbReference type="Gramene" id="HORVU.MOREX.r3.4HG0394110.1">
    <property type="protein sequence ID" value="HORVU.MOREX.r3.4HG0394110.1.CDS1"/>
    <property type="gene ID" value="HORVU.MOREX.r3.4HG0394110"/>
</dbReference>
<dbReference type="EnsemblPlants" id="HORVU.MOREX.r3.4HG0394110.1">
    <property type="protein sequence ID" value="HORVU.MOREX.r3.4HG0394110.1.CDS1"/>
    <property type="gene ID" value="HORVU.MOREX.r3.4HG0394110"/>
</dbReference>
<proteinExistence type="predicted"/>
<evidence type="ECO:0000313" key="2">
    <source>
        <dbReference type="Proteomes" id="UP000011116"/>
    </source>
</evidence>
<dbReference type="Proteomes" id="UP000011116">
    <property type="component" value="Chromosome 4H"/>
</dbReference>
<sequence length="80" mass="8764">MGALGRKRKGSSRAKRFQNCISLVHHARDATRCGRPLAHRALDATRCGRPLAHRALAAVVCRVLGWDAKRGRGRARRGAP</sequence>
<protein>
    <submittedName>
        <fullName evidence="1">Uncharacterized protein</fullName>
    </submittedName>
</protein>
<dbReference type="AlphaFoldDB" id="A0A8I7B7G2"/>
<organism evidence="1 2">
    <name type="scientific">Hordeum vulgare subsp. vulgare</name>
    <name type="common">Domesticated barley</name>
    <dbReference type="NCBI Taxonomy" id="112509"/>
    <lineage>
        <taxon>Eukaryota</taxon>
        <taxon>Viridiplantae</taxon>
        <taxon>Streptophyta</taxon>
        <taxon>Embryophyta</taxon>
        <taxon>Tracheophyta</taxon>
        <taxon>Spermatophyta</taxon>
        <taxon>Magnoliopsida</taxon>
        <taxon>Liliopsida</taxon>
        <taxon>Poales</taxon>
        <taxon>Poaceae</taxon>
        <taxon>BOP clade</taxon>
        <taxon>Pooideae</taxon>
        <taxon>Triticodae</taxon>
        <taxon>Triticeae</taxon>
        <taxon>Hordeinae</taxon>
        <taxon>Hordeum</taxon>
    </lineage>
</organism>
<dbReference type="PANTHER" id="PTHR34546">
    <property type="entry name" value="OS06G0153600 PROTEIN"/>
    <property type="match status" value="1"/>
</dbReference>
<reference evidence="2" key="1">
    <citation type="journal article" date="2012" name="Nature">
        <title>A physical, genetic and functional sequence assembly of the barley genome.</title>
        <authorList>
            <consortium name="The International Barley Genome Sequencing Consortium"/>
            <person name="Mayer K.F."/>
            <person name="Waugh R."/>
            <person name="Brown J.W."/>
            <person name="Schulman A."/>
            <person name="Langridge P."/>
            <person name="Platzer M."/>
            <person name="Fincher G.B."/>
            <person name="Muehlbauer G.J."/>
            <person name="Sato K."/>
            <person name="Close T.J."/>
            <person name="Wise R.P."/>
            <person name="Stein N."/>
        </authorList>
    </citation>
    <scope>NUCLEOTIDE SEQUENCE [LARGE SCALE GENOMIC DNA]</scope>
    <source>
        <strain evidence="2">cv. Morex</strain>
    </source>
</reference>
<name>A0A8I7B7G2_HORVV</name>
<keyword evidence="2" id="KW-1185">Reference proteome</keyword>
<accession>A0A8I7B7G2</accession>
<reference evidence="1" key="3">
    <citation type="submission" date="2022-01" db="UniProtKB">
        <authorList>
            <consortium name="EnsemblPlants"/>
        </authorList>
    </citation>
    <scope>IDENTIFICATION</scope>
    <source>
        <strain evidence="1">subsp. vulgare</strain>
    </source>
</reference>
<dbReference type="Gramene" id="HORVU.MOREX.r2.4HG0327890.1">
    <property type="protein sequence ID" value="HORVU.MOREX.r2.4HG0327890.1.CDS.1"/>
    <property type="gene ID" value="HORVU.MOREX.r2.4HG0327890"/>
</dbReference>
<evidence type="ECO:0000313" key="1">
    <source>
        <dbReference type="EnsemblPlants" id="HORVU.MOREX.r3.4HG0394110.1.CDS1"/>
    </source>
</evidence>
<reference evidence="1" key="2">
    <citation type="submission" date="2020-10" db="EMBL/GenBank/DDBJ databases">
        <authorList>
            <person name="Scholz U."/>
            <person name="Mascher M."/>
            <person name="Fiebig A."/>
        </authorList>
    </citation>
    <scope>NUCLEOTIDE SEQUENCE [LARGE SCALE GENOMIC DNA]</scope>
    <source>
        <strain evidence="1">cv. Morex</strain>
    </source>
</reference>